<accession>A0ABV4TQ50</accession>
<evidence type="ECO:0000313" key="2">
    <source>
        <dbReference type="EMBL" id="MFA9459421.1"/>
    </source>
</evidence>
<evidence type="ECO:0000313" key="3">
    <source>
        <dbReference type="Proteomes" id="UP001575181"/>
    </source>
</evidence>
<gene>
    <name evidence="2" type="ORF">ACERLL_01105</name>
</gene>
<keyword evidence="1" id="KW-0472">Membrane</keyword>
<keyword evidence="3" id="KW-1185">Reference proteome</keyword>
<protein>
    <submittedName>
        <fullName evidence="2">DUF3149 domain-containing protein</fullName>
    </submittedName>
</protein>
<dbReference type="Pfam" id="PF11346">
    <property type="entry name" value="DUF3149"/>
    <property type="match status" value="1"/>
</dbReference>
<dbReference type="RefSeq" id="WP_373654206.1">
    <property type="nucleotide sequence ID" value="NZ_JBGUAW010000001.1"/>
</dbReference>
<sequence>MLDLLLGSPVGILSLITVFGAIAIVVGWVFIWAYWMRKEK</sequence>
<evidence type="ECO:0000256" key="1">
    <source>
        <dbReference type="SAM" id="Phobius"/>
    </source>
</evidence>
<dbReference type="EMBL" id="JBGUAW010000001">
    <property type="protein sequence ID" value="MFA9459421.1"/>
    <property type="molecule type" value="Genomic_DNA"/>
</dbReference>
<proteinExistence type="predicted"/>
<organism evidence="2 3">
    <name type="scientific">Thiohalorhabdus methylotrophus</name>
    <dbReference type="NCBI Taxonomy" id="3242694"/>
    <lineage>
        <taxon>Bacteria</taxon>
        <taxon>Pseudomonadati</taxon>
        <taxon>Pseudomonadota</taxon>
        <taxon>Gammaproteobacteria</taxon>
        <taxon>Thiohalorhabdales</taxon>
        <taxon>Thiohalorhabdaceae</taxon>
        <taxon>Thiohalorhabdus</taxon>
    </lineage>
</organism>
<dbReference type="InterPro" id="IPR021494">
    <property type="entry name" value="DUF3149"/>
</dbReference>
<name>A0ABV4TQ50_9GAMM</name>
<comment type="caution">
    <text evidence="2">The sequence shown here is derived from an EMBL/GenBank/DDBJ whole genome shotgun (WGS) entry which is preliminary data.</text>
</comment>
<keyword evidence="1" id="KW-1133">Transmembrane helix</keyword>
<feature type="transmembrane region" description="Helical" evidence="1">
    <location>
        <begin position="12"/>
        <end position="35"/>
    </location>
</feature>
<dbReference type="Proteomes" id="UP001575181">
    <property type="component" value="Unassembled WGS sequence"/>
</dbReference>
<reference evidence="2 3" key="1">
    <citation type="submission" date="2024-08" db="EMBL/GenBank/DDBJ databases">
        <title>Whole-genome sequencing of halo(alkali)philic microorganisms from hypersaline lakes.</title>
        <authorList>
            <person name="Sorokin D.Y."/>
            <person name="Merkel A.Y."/>
            <person name="Messina E."/>
            <person name="Yakimov M."/>
        </authorList>
    </citation>
    <scope>NUCLEOTIDE SEQUENCE [LARGE SCALE GENOMIC DNA]</scope>
    <source>
        <strain evidence="2 3">Cl-TMA</strain>
    </source>
</reference>
<keyword evidence="1" id="KW-0812">Transmembrane</keyword>